<sequence>MLKHELRKVYKEKRLHLSPSFILEHSIEIANRLLQLPIWHFTHYHVFLSIADKKEVDTHPIITTLQARDKCVVVPKIASGTEMEHYLLTDSTKLVLNSWQIPEPVDGIKIEASKIDVIFMPLLAFDLMGNRVGYGKGYYDTFLKKCRQDSIKIGVSFFGAEEVISDVGPHDVPLDYCVTPTKIYSFPSSDLSS</sequence>
<evidence type="ECO:0000256" key="2">
    <source>
        <dbReference type="ARBA" id="ARBA00022741"/>
    </source>
</evidence>
<comment type="catalytic activity">
    <reaction evidence="5">
        <text>(6S)-5-formyl-5,6,7,8-tetrahydrofolate + ATP = (6R)-5,10-methenyltetrahydrofolate + ADP + phosphate</text>
        <dbReference type="Rhea" id="RHEA:10488"/>
        <dbReference type="ChEBI" id="CHEBI:30616"/>
        <dbReference type="ChEBI" id="CHEBI:43474"/>
        <dbReference type="ChEBI" id="CHEBI:57455"/>
        <dbReference type="ChEBI" id="CHEBI:57457"/>
        <dbReference type="ChEBI" id="CHEBI:456216"/>
        <dbReference type="EC" id="6.3.3.2"/>
    </reaction>
</comment>
<dbReference type="Pfam" id="PF01812">
    <property type="entry name" value="5-FTHF_cyc-lig"/>
    <property type="match status" value="1"/>
</dbReference>
<evidence type="ECO:0000313" key="7">
    <source>
        <dbReference type="Proteomes" id="UP000032726"/>
    </source>
</evidence>
<dbReference type="RefSeq" id="WP_045801541.1">
    <property type="nucleotide sequence ID" value="NZ_CP011071.1"/>
</dbReference>
<accession>A0A0D5YSD2</accession>
<dbReference type="InterPro" id="IPR037171">
    <property type="entry name" value="NagB/RpiA_transferase-like"/>
</dbReference>
<dbReference type="GO" id="GO:0030272">
    <property type="term" value="F:5-formyltetrahydrofolate cyclo-ligase activity"/>
    <property type="evidence" value="ECO:0007669"/>
    <property type="project" value="UniProtKB-EC"/>
</dbReference>
<dbReference type="NCBIfam" id="TIGR02727">
    <property type="entry name" value="MTHFS_bact"/>
    <property type="match status" value="1"/>
</dbReference>
<keyword evidence="7" id="KW-1185">Reference proteome</keyword>
<proteinExistence type="inferred from homology"/>
<keyword evidence="5" id="KW-0460">Magnesium</keyword>
<dbReference type="PANTHER" id="PTHR23407:SF1">
    <property type="entry name" value="5-FORMYLTETRAHYDROFOLATE CYCLO-LIGASE"/>
    <property type="match status" value="1"/>
</dbReference>
<feature type="binding site" evidence="4">
    <location>
        <begin position="3"/>
        <end position="7"/>
    </location>
    <ligand>
        <name>ATP</name>
        <dbReference type="ChEBI" id="CHEBI:30616"/>
    </ligand>
</feature>
<keyword evidence="2 4" id="KW-0547">Nucleotide-binding</keyword>
<evidence type="ECO:0000256" key="4">
    <source>
        <dbReference type="PIRSR" id="PIRSR006806-1"/>
    </source>
</evidence>
<protein>
    <recommendedName>
        <fullName evidence="5">5-formyltetrahydrofolate cyclo-ligase</fullName>
        <ecNumber evidence="5">6.3.3.2</ecNumber>
    </recommendedName>
</protein>
<dbReference type="GO" id="GO:0046872">
    <property type="term" value="F:metal ion binding"/>
    <property type="evidence" value="ECO:0007669"/>
    <property type="project" value="UniProtKB-KW"/>
</dbReference>
<dbReference type="PANTHER" id="PTHR23407">
    <property type="entry name" value="ATPASE INHIBITOR/5-FORMYLTETRAHYDROFOLATE CYCLO-LIGASE"/>
    <property type="match status" value="1"/>
</dbReference>
<dbReference type="InterPro" id="IPR002698">
    <property type="entry name" value="FTHF_cligase"/>
</dbReference>
<evidence type="ECO:0000256" key="3">
    <source>
        <dbReference type="ARBA" id="ARBA00022840"/>
    </source>
</evidence>
<dbReference type="EC" id="6.3.3.2" evidence="5"/>
<evidence type="ECO:0000313" key="6">
    <source>
        <dbReference type="EMBL" id="AKA34824.1"/>
    </source>
</evidence>
<feature type="binding site" evidence="4">
    <location>
        <begin position="131"/>
        <end position="139"/>
    </location>
    <ligand>
        <name>ATP</name>
        <dbReference type="ChEBI" id="CHEBI:30616"/>
    </ligand>
</feature>
<dbReference type="GO" id="GO:0009396">
    <property type="term" value="P:folic acid-containing compound biosynthetic process"/>
    <property type="evidence" value="ECO:0007669"/>
    <property type="project" value="TreeGrafter"/>
</dbReference>
<dbReference type="PIRSF" id="PIRSF006806">
    <property type="entry name" value="FTHF_cligase"/>
    <property type="match status" value="1"/>
</dbReference>
<dbReference type="STRING" id="516051.VC82_1185"/>
<comment type="cofactor">
    <cofactor evidence="5">
        <name>Mg(2+)</name>
        <dbReference type="ChEBI" id="CHEBI:18420"/>
    </cofactor>
</comment>
<organism evidence="6 7">
    <name type="scientific">Flagellimonas lutaonensis</name>
    <dbReference type="NCBI Taxonomy" id="516051"/>
    <lineage>
        <taxon>Bacteria</taxon>
        <taxon>Pseudomonadati</taxon>
        <taxon>Bacteroidota</taxon>
        <taxon>Flavobacteriia</taxon>
        <taxon>Flavobacteriales</taxon>
        <taxon>Flavobacteriaceae</taxon>
        <taxon>Flagellimonas</taxon>
    </lineage>
</organism>
<keyword evidence="5" id="KW-0479">Metal-binding</keyword>
<dbReference type="SUPFAM" id="SSF100950">
    <property type="entry name" value="NagB/RpiA/CoA transferase-like"/>
    <property type="match status" value="1"/>
</dbReference>
<gene>
    <name evidence="6" type="ORF">VC82_1185</name>
</gene>
<dbReference type="HOGENOM" id="CLU_066245_0_2_10"/>
<evidence type="ECO:0000256" key="5">
    <source>
        <dbReference type="RuleBase" id="RU361279"/>
    </source>
</evidence>
<reference evidence="6 7" key="1">
    <citation type="submission" date="2015-03" db="EMBL/GenBank/DDBJ databases">
        <title>Complete genome sequence of Muricauda lutaonensis CC-HSB-11T, isolated from a coastal hot spring.</title>
        <authorList>
            <person name="Kim K.M."/>
        </authorList>
    </citation>
    <scope>NUCLEOTIDE SEQUENCE [LARGE SCALE GENOMIC DNA]</scope>
    <source>
        <strain evidence="6 7">CC-HSB-11</strain>
    </source>
</reference>
<dbReference type="Gene3D" id="3.40.50.10420">
    <property type="entry name" value="NagB/RpiA/CoA transferase-like"/>
    <property type="match status" value="1"/>
</dbReference>
<name>A0A0D5YSD2_9FLAO</name>
<dbReference type="AlphaFoldDB" id="A0A0D5YSD2"/>
<dbReference type="GO" id="GO:0035999">
    <property type="term" value="P:tetrahydrofolate interconversion"/>
    <property type="evidence" value="ECO:0007669"/>
    <property type="project" value="TreeGrafter"/>
</dbReference>
<dbReference type="KEGG" id="mlt:VC82_1185"/>
<dbReference type="Proteomes" id="UP000032726">
    <property type="component" value="Chromosome"/>
</dbReference>
<dbReference type="GO" id="GO:0005524">
    <property type="term" value="F:ATP binding"/>
    <property type="evidence" value="ECO:0007669"/>
    <property type="project" value="UniProtKB-KW"/>
</dbReference>
<keyword evidence="6" id="KW-0436">Ligase</keyword>
<feature type="binding site" evidence="4">
    <location>
        <position position="50"/>
    </location>
    <ligand>
        <name>substrate</name>
    </ligand>
</feature>
<dbReference type="InterPro" id="IPR024185">
    <property type="entry name" value="FTHF_cligase-like_sf"/>
</dbReference>
<dbReference type="EMBL" id="CP011071">
    <property type="protein sequence ID" value="AKA34824.1"/>
    <property type="molecule type" value="Genomic_DNA"/>
</dbReference>
<comment type="similarity">
    <text evidence="1 5">Belongs to the 5-formyltetrahydrofolate cyclo-ligase family.</text>
</comment>
<keyword evidence="3 4" id="KW-0067">ATP-binding</keyword>
<dbReference type="OrthoDB" id="9801938at2"/>
<dbReference type="PATRIC" id="fig|516051.4.peg.1224"/>
<evidence type="ECO:0000256" key="1">
    <source>
        <dbReference type="ARBA" id="ARBA00010638"/>
    </source>
</evidence>
<feature type="binding site" evidence="4">
    <location>
        <position position="55"/>
    </location>
    <ligand>
        <name>substrate</name>
    </ligand>
</feature>